<dbReference type="GO" id="GO:0016020">
    <property type="term" value="C:membrane"/>
    <property type="evidence" value="ECO:0007669"/>
    <property type="project" value="TreeGrafter"/>
</dbReference>
<comment type="similarity">
    <text evidence="1">Belongs to the short-chain dehydrogenases/reductases (SDR) family.</text>
</comment>
<sequence>MNYFVTGATGFIGRFLVARLLKRPGTRVFALVRPGSEYKLDALRKRLKAEPEQLVAIKGDMTRKLLGVSKRERDDLKGQIDQFMHLAAIYDLNMDAESQQVTNIEGTRQALKLAEELGAKCFHHVSSVAAGGLYEGTFDETMFEEAGPLSDPYLYTKHESERLVREEAKLPVRIYRPSMVVGHSQSGEMDKIDGPYYLFKLIQRLHDLLPPWIPLLGVEGGRFNIVPVDFVADAIDHLAHQPDGDGECFHLTADRHYSLGEVVNIFAAVADAPKMAVRLDNSLFRALPGIGMLRKGVASLPPSKFLLNQALESLDIPEATLKFLTFPTTYANERTRAALEGSGIQAPELEIYAQMLWDYWANHLDPERDDRADELQPLPTLEERVADKVVMVTGATSGIGKATALKLARAGAYVLVVARTKEKLDETLEEIAKIGGRAQAYSCDVSDLASCDALVEEVLKDHGRVDILVNNAGRSIRRSVMHALDRFHDFERTMQLNYFGALRLIMKLLPSMTEQGGGHIINISSIGVLTNAPRFSAYVASKAALDAFSRCAASEMAHQGIRFTTINMPLVRTPMIAPTKIYNHVPTISPSQAADMISDAIIRQPKRIATNLGILGSVMHFLTPKITETIMNTGYKIFADSAAAMGQKENTPKKISREQQAFSRLFKGIHW</sequence>
<dbReference type="InterPro" id="IPR013120">
    <property type="entry name" value="FAR_NAD-bd"/>
</dbReference>
<dbReference type="PANTHER" id="PTHR44196">
    <property type="entry name" value="DEHYDROGENASE/REDUCTASE SDR FAMILY MEMBER 7B"/>
    <property type="match status" value="1"/>
</dbReference>
<evidence type="ECO:0000259" key="3">
    <source>
        <dbReference type="SMART" id="SM00822"/>
    </source>
</evidence>
<dbReference type="FunFam" id="3.40.50.720:FF:000084">
    <property type="entry name" value="Short-chain dehydrogenase reductase"/>
    <property type="match status" value="1"/>
</dbReference>
<evidence type="ECO:0000256" key="2">
    <source>
        <dbReference type="ARBA" id="ARBA00023002"/>
    </source>
</evidence>
<keyword evidence="2" id="KW-0560">Oxidoreductase</keyword>
<dbReference type="PANTHER" id="PTHR44196:SF1">
    <property type="entry name" value="DEHYDROGENASE_REDUCTASE SDR FAMILY MEMBER 7B"/>
    <property type="match status" value="1"/>
</dbReference>
<organism evidence="4 5">
    <name type="scientific">Isoalcanivorax pacificus W11-5</name>
    <dbReference type="NCBI Taxonomy" id="391936"/>
    <lineage>
        <taxon>Bacteria</taxon>
        <taxon>Pseudomonadati</taxon>
        <taxon>Pseudomonadota</taxon>
        <taxon>Gammaproteobacteria</taxon>
        <taxon>Oceanospirillales</taxon>
        <taxon>Alcanivoracaceae</taxon>
        <taxon>Isoalcanivorax</taxon>
    </lineage>
</organism>
<dbReference type="Gene3D" id="3.40.50.720">
    <property type="entry name" value="NAD(P)-binding Rossmann-like Domain"/>
    <property type="match status" value="2"/>
</dbReference>
<evidence type="ECO:0000313" key="4">
    <source>
        <dbReference type="EMBL" id="AJD47035.1"/>
    </source>
</evidence>
<dbReference type="AlphaFoldDB" id="A0A0B4XK43"/>
<dbReference type="Pfam" id="PF00106">
    <property type="entry name" value="adh_short"/>
    <property type="match status" value="1"/>
</dbReference>
<dbReference type="STRING" id="391936.S7S_03065"/>
<dbReference type="PROSITE" id="PS00061">
    <property type="entry name" value="ADH_SHORT"/>
    <property type="match status" value="1"/>
</dbReference>
<keyword evidence="5" id="KW-1185">Reference proteome</keyword>
<dbReference type="InterPro" id="IPR057326">
    <property type="entry name" value="KR_dom"/>
</dbReference>
<feature type="domain" description="Ketoreductase" evidence="3">
    <location>
        <begin position="388"/>
        <end position="572"/>
    </location>
</feature>
<dbReference type="InterPro" id="IPR002347">
    <property type="entry name" value="SDR_fam"/>
</dbReference>
<dbReference type="Proteomes" id="UP000006764">
    <property type="component" value="Chromosome"/>
</dbReference>
<dbReference type="SUPFAM" id="SSF51735">
    <property type="entry name" value="NAD(P)-binding Rossmann-fold domains"/>
    <property type="match status" value="2"/>
</dbReference>
<evidence type="ECO:0000313" key="5">
    <source>
        <dbReference type="Proteomes" id="UP000006764"/>
    </source>
</evidence>
<dbReference type="SMART" id="SM00822">
    <property type="entry name" value="PKS_KR"/>
    <property type="match status" value="1"/>
</dbReference>
<proteinExistence type="inferred from homology"/>
<dbReference type="CDD" id="cd05263">
    <property type="entry name" value="MupV_like_SDR_e"/>
    <property type="match status" value="1"/>
</dbReference>
<dbReference type="InterPro" id="IPR020904">
    <property type="entry name" value="Sc_DH/Rdtase_CS"/>
</dbReference>
<dbReference type="KEGG" id="apac:S7S_03065"/>
<protein>
    <submittedName>
        <fullName evidence="4">Short chain dehydrogenase</fullName>
    </submittedName>
</protein>
<dbReference type="OrthoDB" id="9810734at2"/>
<dbReference type="EMBL" id="CP004387">
    <property type="protein sequence ID" value="AJD47035.1"/>
    <property type="molecule type" value="Genomic_DNA"/>
</dbReference>
<dbReference type="NCBIfam" id="NF005539">
    <property type="entry name" value="PRK07201.1"/>
    <property type="match status" value="1"/>
</dbReference>
<dbReference type="GO" id="GO:0016491">
    <property type="term" value="F:oxidoreductase activity"/>
    <property type="evidence" value="ECO:0007669"/>
    <property type="project" value="UniProtKB-KW"/>
</dbReference>
<name>A0A0B4XK43_9GAMM</name>
<dbReference type="CDD" id="cd05233">
    <property type="entry name" value="SDR_c"/>
    <property type="match status" value="1"/>
</dbReference>
<dbReference type="PRINTS" id="PR00080">
    <property type="entry name" value="SDRFAMILY"/>
</dbReference>
<reference evidence="4 5" key="1">
    <citation type="journal article" date="2012" name="J. Bacteriol.">
        <title>Genome sequence of an alkane-degrading bacterium, Alcanivorax pacificus type strain W11-5, isolated from deep sea sediment.</title>
        <authorList>
            <person name="Lai Q."/>
            <person name="Shao Z."/>
        </authorList>
    </citation>
    <scope>NUCLEOTIDE SEQUENCE [LARGE SCALE GENOMIC DNA]</scope>
    <source>
        <strain evidence="4 5">W11-5</strain>
    </source>
</reference>
<evidence type="ECO:0000256" key="1">
    <source>
        <dbReference type="ARBA" id="ARBA00006484"/>
    </source>
</evidence>
<gene>
    <name evidence="4" type="ORF">S7S_03065</name>
</gene>
<dbReference type="HOGENOM" id="CLU_026975_0_0_6"/>
<dbReference type="RefSeq" id="WP_008740350.1">
    <property type="nucleotide sequence ID" value="NZ_CP004387.1"/>
</dbReference>
<dbReference type="InterPro" id="IPR036291">
    <property type="entry name" value="NAD(P)-bd_dom_sf"/>
</dbReference>
<dbReference type="PRINTS" id="PR00081">
    <property type="entry name" value="GDHRDH"/>
</dbReference>
<accession>A0A0B4XK43</accession>
<dbReference type="Pfam" id="PF07993">
    <property type="entry name" value="NAD_binding_4"/>
    <property type="match status" value="1"/>
</dbReference>
<dbReference type="InterPro" id="IPR057313">
    <property type="entry name" value="Maqu_2507-like"/>
</dbReference>